<proteinExistence type="inferred from homology"/>
<evidence type="ECO:0000256" key="3">
    <source>
        <dbReference type="ARBA" id="ARBA00022989"/>
    </source>
</evidence>
<keyword evidence="8" id="KW-1185">Reference proteome</keyword>
<reference evidence="7 8" key="1">
    <citation type="journal article" date="2015" name="PLoS Pathog.">
        <title>Leptomonas seymouri: Adaptations to the Dixenous Life Cycle Analyzed by Genome Sequencing, Transcriptome Profiling and Co-infection with Leishmania donovani.</title>
        <authorList>
            <person name="Kraeva N."/>
            <person name="Butenko A."/>
            <person name="Hlavacova J."/>
            <person name="Kostygov A."/>
            <person name="Myskova J."/>
            <person name="Grybchuk D."/>
            <person name="Lestinova T."/>
            <person name="Votypka J."/>
            <person name="Volf P."/>
            <person name="Opperdoes F."/>
            <person name="Flegontov P."/>
            <person name="Lukes J."/>
            <person name="Yurchenko V."/>
        </authorList>
    </citation>
    <scope>NUCLEOTIDE SEQUENCE [LARGE SCALE GENOMIC DNA]</scope>
    <source>
        <strain evidence="7 8">ATCC 30220</strain>
    </source>
</reference>
<feature type="transmembrane region" description="Helical" evidence="5">
    <location>
        <begin position="84"/>
        <end position="103"/>
    </location>
</feature>
<evidence type="ECO:0000313" key="7">
    <source>
        <dbReference type="EMBL" id="KPI88261.1"/>
    </source>
</evidence>
<name>A0A0N1I0L0_LEPSE</name>
<dbReference type="Proteomes" id="UP000038009">
    <property type="component" value="Unassembled WGS sequence"/>
</dbReference>
<dbReference type="AlphaFoldDB" id="A0A0N1I0L0"/>
<keyword evidence="5" id="KW-0012">Acyltransferase</keyword>
<comment type="similarity">
    <text evidence="5">Belongs to the DHHC palmitoyltransferase family.</text>
</comment>
<comment type="subcellular location">
    <subcellularLocation>
        <location evidence="1">Membrane</location>
        <topology evidence="1">Multi-pass membrane protein</topology>
    </subcellularLocation>
</comment>
<keyword evidence="4 5" id="KW-0472">Membrane</keyword>
<dbReference type="GO" id="GO:0016020">
    <property type="term" value="C:membrane"/>
    <property type="evidence" value="ECO:0007669"/>
    <property type="project" value="UniProtKB-SubCell"/>
</dbReference>
<comment type="domain">
    <text evidence="5">The DHHC domain is required for palmitoyltransferase activity.</text>
</comment>
<sequence>MKTVVLTAFFVGHRSGTLLLAEVLLEWLFCIMAELCLFLLLVADPGFTAEPTDLSCRCTTCRVEVEDFDHHCGVLGVCVGKGNMCYFILFLLFASLLCLLGGFENALYIASLVATCESTCAVSSRVSLEGCAAAIRDTVGYFPLMCHALLSIVAVYGGSVCVFLCLRYIHLCNQGKSSVRRRRRESLRGSLSLVFANVFRPHFSHHYQFVTAYAAREMPNISKGA</sequence>
<evidence type="ECO:0000256" key="1">
    <source>
        <dbReference type="ARBA" id="ARBA00004141"/>
    </source>
</evidence>
<keyword evidence="3 5" id="KW-1133">Transmembrane helix</keyword>
<organism evidence="7 8">
    <name type="scientific">Leptomonas seymouri</name>
    <dbReference type="NCBI Taxonomy" id="5684"/>
    <lineage>
        <taxon>Eukaryota</taxon>
        <taxon>Discoba</taxon>
        <taxon>Euglenozoa</taxon>
        <taxon>Kinetoplastea</taxon>
        <taxon>Metakinetoplastina</taxon>
        <taxon>Trypanosomatida</taxon>
        <taxon>Trypanosomatidae</taxon>
        <taxon>Leishmaniinae</taxon>
        <taxon>Leptomonas</taxon>
    </lineage>
</organism>
<comment type="caution">
    <text evidence="7">The sequence shown here is derived from an EMBL/GenBank/DDBJ whole genome shotgun (WGS) entry which is preliminary data.</text>
</comment>
<accession>A0A0N1I0L0</accession>
<keyword evidence="5" id="KW-0808">Transferase</keyword>
<keyword evidence="2 5" id="KW-0812">Transmembrane</keyword>
<dbReference type="Pfam" id="PF01529">
    <property type="entry name" value="DHHC"/>
    <property type="match status" value="1"/>
</dbReference>
<evidence type="ECO:0000259" key="6">
    <source>
        <dbReference type="Pfam" id="PF01529"/>
    </source>
</evidence>
<dbReference type="GO" id="GO:0019706">
    <property type="term" value="F:protein-cysteine S-palmitoyltransferase activity"/>
    <property type="evidence" value="ECO:0007669"/>
    <property type="project" value="UniProtKB-EC"/>
</dbReference>
<feature type="domain" description="Palmitoyltransferase DHHC" evidence="6">
    <location>
        <begin position="58"/>
        <end position="178"/>
    </location>
</feature>
<evidence type="ECO:0000256" key="2">
    <source>
        <dbReference type="ARBA" id="ARBA00022692"/>
    </source>
</evidence>
<dbReference type="VEuPathDB" id="TriTrypDB:Lsey_0057_0360"/>
<evidence type="ECO:0000256" key="5">
    <source>
        <dbReference type="RuleBase" id="RU079119"/>
    </source>
</evidence>
<dbReference type="InterPro" id="IPR001594">
    <property type="entry name" value="Palmitoyltrfase_DHHC"/>
</dbReference>
<protein>
    <recommendedName>
        <fullName evidence="5">Palmitoyltransferase</fullName>
        <ecNumber evidence="5">2.3.1.225</ecNumber>
    </recommendedName>
</protein>
<dbReference type="OrthoDB" id="331948at2759"/>
<feature type="transmembrane region" description="Helical" evidence="5">
    <location>
        <begin position="24"/>
        <end position="43"/>
    </location>
</feature>
<dbReference type="EC" id="2.3.1.225" evidence="5"/>
<dbReference type="EMBL" id="LJSK01000057">
    <property type="protein sequence ID" value="KPI88261.1"/>
    <property type="molecule type" value="Genomic_DNA"/>
</dbReference>
<dbReference type="PROSITE" id="PS50216">
    <property type="entry name" value="DHHC"/>
    <property type="match status" value="1"/>
</dbReference>
<feature type="transmembrane region" description="Helical" evidence="5">
    <location>
        <begin position="148"/>
        <end position="169"/>
    </location>
</feature>
<gene>
    <name evidence="7" type="ORF">ABL78_2685</name>
</gene>
<dbReference type="OMA" id="RTICGFN"/>
<evidence type="ECO:0000256" key="4">
    <source>
        <dbReference type="ARBA" id="ARBA00023136"/>
    </source>
</evidence>
<evidence type="ECO:0000313" key="8">
    <source>
        <dbReference type="Proteomes" id="UP000038009"/>
    </source>
</evidence>
<comment type="catalytic activity">
    <reaction evidence="5">
        <text>L-cysteinyl-[protein] + hexadecanoyl-CoA = S-hexadecanoyl-L-cysteinyl-[protein] + CoA</text>
        <dbReference type="Rhea" id="RHEA:36683"/>
        <dbReference type="Rhea" id="RHEA-COMP:10131"/>
        <dbReference type="Rhea" id="RHEA-COMP:11032"/>
        <dbReference type="ChEBI" id="CHEBI:29950"/>
        <dbReference type="ChEBI" id="CHEBI:57287"/>
        <dbReference type="ChEBI" id="CHEBI:57379"/>
        <dbReference type="ChEBI" id="CHEBI:74151"/>
        <dbReference type="EC" id="2.3.1.225"/>
    </reaction>
</comment>